<evidence type="ECO:0000256" key="1">
    <source>
        <dbReference type="ARBA" id="ARBA00006349"/>
    </source>
</evidence>
<dbReference type="Ensembl" id="ENSAPOT00000015378.1">
    <property type="protein sequence ID" value="ENSAPOP00000001299.1"/>
    <property type="gene ID" value="ENSAPOG00000002573.1"/>
</dbReference>
<dbReference type="GO" id="GO:0005829">
    <property type="term" value="C:cytosol"/>
    <property type="evidence" value="ECO:0007669"/>
    <property type="project" value="TreeGrafter"/>
</dbReference>
<dbReference type="AlphaFoldDB" id="A0A3Q1ED81"/>
<evidence type="ECO:0000313" key="3">
    <source>
        <dbReference type="Ensembl" id="ENSAPOP00000001299.1"/>
    </source>
</evidence>
<name>A0A3Q1ED81_9TELE</name>
<reference evidence="3" key="2">
    <citation type="submission" date="2025-09" db="UniProtKB">
        <authorList>
            <consortium name="Ensembl"/>
        </authorList>
    </citation>
    <scope>IDENTIFICATION</scope>
</reference>
<dbReference type="PANTHER" id="PTHR19424">
    <property type="entry name" value="HEAT SHOCK FACTOR BINDING PROTEIN 1"/>
    <property type="match status" value="1"/>
</dbReference>
<keyword evidence="4" id="KW-1185">Reference proteome</keyword>
<evidence type="ECO:0008006" key="5">
    <source>
        <dbReference type="Google" id="ProtNLM"/>
    </source>
</evidence>
<dbReference type="Proteomes" id="UP000257200">
    <property type="component" value="Unplaced"/>
</dbReference>
<dbReference type="Pfam" id="PF06825">
    <property type="entry name" value="HSBP1"/>
    <property type="match status" value="1"/>
</dbReference>
<evidence type="ECO:0000256" key="2">
    <source>
        <dbReference type="SAM" id="Coils"/>
    </source>
</evidence>
<proteinExistence type="inferred from homology"/>
<dbReference type="InParanoid" id="A0A3Q1ED81"/>
<dbReference type="InterPro" id="IPR009643">
    <property type="entry name" value="HS1-bd"/>
</dbReference>
<dbReference type="FunCoup" id="A0A3Q1ED81">
    <property type="interactions" value="41"/>
</dbReference>
<dbReference type="GO" id="GO:0070370">
    <property type="term" value="P:cellular heat acclimation"/>
    <property type="evidence" value="ECO:0007669"/>
    <property type="project" value="TreeGrafter"/>
</dbReference>
<organism evidence="3 4">
    <name type="scientific">Acanthochromis polyacanthus</name>
    <name type="common">spiny chromis</name>
    <dbReference type="NCBI Taxonomy" id="80966"/>
    <lineage>
        <taxon>Eukaryota</taxon>
        <taxon>Metazoa</taxon>
        <taxon>Chordata</taxon>
        <taxon>Craniata</taxon>
        <taxon>Vertebrata</taxon>
        <taxon>Euteleostomi</taxon>
        <taxon>Actinopterygii</taxon>
        <taxon>Neopterygii</taxon>
        <taxon>Teleostei</taxon>
        <taxon>Neoteleostei</taxon>
        <taxon>Acanthomorphata</taxon>
        <taxon>Ovalentaria</taxon>
        <taxon>Pomacentridae</taxon>
        <taxon>Acanthochromis</taxon>
    </lineage>
</organism>
<dbReference type="GO" id="GO:0005634">
    <property type="term" value="C:nucleus"/>
    <property type="evidence" value="ECO:0007669"/>
    <property type="project" value="TreeGrafter"/>
</dbReference>
<dbReference type="STRING" id="80966.ENSAPOP00000001299"/>
<dbReference type="Gene3D" id="1.20.5.430">
    <property type="match status" value="1"/>
</dbReference>
<reference evidence="3" key="1">
    <citation type="submission" date="2025-08" db="UniProtKB">
        <authorList>
            <consortium name="Ensembl"/>
        </authorList>
    </citation>
    <scope>IDENTIFICATION</scope>
</reference>
<dbReference type="GO" id="GO:0003714">
    <property type="term" value="F:transcription corepressor activity"/>
    <property type="evidence" value="ECO:0007669"/>
    <property type="project" value="InterPro"/>
</dbReference>
<keyword evidence="2" id="KW-0175">Coiled coil</keyword>
<evidence type="ECO:0000313" key="4">
    <source>
        <dbReference type="Proteomes" id="UP000257200"/>
    </source>
</evidence>
<dbReference type="PANTHER" id="PTHR19424:SF0">
    <property type="entry name" value="HEAT SHOCK FACTOR BINDING PROTEIN 1"/>
    <property type="match status" value="1"/>
</dbReference>
<accession>A0A3Q1ED81</accession>
<sequence>MSKTECRAANDMTEAMETTMQRLQGRFQAMSEQLESKIDQMGTRIDDLEKNVAELMTQAGMEEQPTSK</sequence>
<comment type="similarity">
    <text evidence="1">Belongs to the HSBP1 family.</text>
</comment>
<dbReference type="GeneTree" id="ENSGT00940000177109"/>
<protein>
    <recommendedName>
        <fullName evidence="5">Heat shock factor binding protein 1b</fullName>
    </recommendedName>
</protein>
<feature type="coiled-coil region" evidence="2">
    <location>
        <begin position="20"/>
        <end position="58"/>
    </location>
</feature>